<evidence type="ECO:0000313" key="2">
    <source>
        <dbReference type="EMBL" id="QEV64848.1"/>
    </source>
</evidence>
<gene>
    <name evidence="2" type="ORF">CP982_22895</name>
    <name evidence="1" type="ORF">FHS40_002755</name>
</gene>
<dbReference type="KEGG" id="sspb:CP982_22895"/>
<dbReference type="EMBL" id="CP023690">
    <property type="protein sequence ID" value="QEV64848.1"/>
    <property type="molecule type" value="Genomic_DNA"/>
</dbReference>
<protein>
    <submittedName>
        <fullName evidence="2">Uncharacterized protein</fullName>
    </submittedName>
</protein>
<evidence type="ECO:0000313" key="4">
    <source>
        <dbReference type="Proteomes" id="UP000549009"/>
    </source>
</evidence>
<proteinExistence type="predicted"/>
<keyword evidence="4" id="KW-1185">Reference proteome</keyword>
<name>A0A5P2XK23_STRST</name>
<dbReference type="EMBL" id="JACHJD010000004">
    <property type="protein sequence ID" value="MBB5103693.1"/>
    <property type="molecule type" value="Genomic_DNA"/>
</dbReference>
<organism evidence="2 3">
    <name type="scientific">Streptomyces spectabilis</name>
    <dbReference type="NCBI Taxonomy" id="68270"/>
    <lineage>
        <taxon>Bacteria</taxon>
        <taxon>Bacillati</taxon>
        <taxon>Actinomycetota</taxon>
        <taxon>Actinomycetes</taxon>
        <taxon>Kitasatosporales</taxon>
        <taxon>Streptomycetaceae</taxon>
        <taxon>Streptomyces</taxon>
    </lineage>
</organism>
<evidence type="ECO:0000313" key="1">
    <source>
        <dbReference type="EMBL" id="MBB5103693.1"/>
    </source>
</evidence>
<dbReference type="OrthoDB" id="3214245at2"/>
<accession>A0A5P2XK23</accession>
<sequence length="83" mass="8978">MTIHFVGIDPETDEDGCPTVWVDRSTSDLLIQGYEADERTSAQCEALSPARAPIPPGEGIIRVPARMVSIIRKACDELGPGVR</sequence>
<dbReference type="Proteomes" id="UP000326505">
    <property type="component" value="Chromosome"/>
</dbReference>
<dbReference type="AlphaFoldDB" id="A0A5P2XK23"/>
<dbReference type="RefSeq" id="WP_150512233.1">
    <property type="nucleotide sequence ID" value="NZ_BMSQ01000005.1"/>
</dbReference>
<reference evidence="1 4" key="2">
    <citation type="submission" date="2020-08" db="EMBL/GenBank/DDBJ databases">
        <title>Genomic Encyclopedia of Type Strains, Phase III (KMG-III): the genomes of soil and plant-associated and newly described type strains.</title>
        <authorList>
            <person name="Whitman W."/>
        </authorList>
    </citation>
    <scope>NUCLEOTIDE SEQUENCE [LARGE SCALE GENOMIC DNA]</scope>
    <source>
        <strain evidence="1 4">CECT 3146</strain>
    </source>
</reference>
<dbReference type="Proteomes" id="UP000549009">
    <property type="component" value="Unassembled WGS sequence"/>
</dbReference>
<evidence type="ECO:0000313" key="3">
    <source>
        <dbReference type="Proteomes" id="UP000326505"/>
    </source>
</evidence>
<reference evidence="2 3" key="1">
    <citation type="submission" date="2017-09" db="EMBL/GenBank/DDBJ databases">
        <authorList>
            <person name="Lee N."/>
            <person name="Cho B.-K."/>
        </authorList>
    </citation>
    <scope>NUCLEOTIDE SEQUENCE [LARGE SCALE GENOMIC DNA]</scope>
    <source>
        <strain evidence="2 3">ATCC 27465</strain>
    </source>
</reference>